<evidence type="ECO:0000313" key="3">
    <source>
        <dbReference type="EMBL" id="TKB54734.1"/>
    </source>
</evidence>
<dbReference type="AlphaFoldDB" id="A0A4U1BMI5"/>
<evidence type="ECO:0000256" key="2">
    <source>
        <dbReference type="SAM" id="Phobius"/>
    </source>
</evidence>
<dbReference type="SUPFAM" id="SSF56954">
    <property type="entry name" value="Outer membrane efflux proteins (OEP)"/>
    <property type="match status" value="1"/>
</dbReference>
<gene>
    <name evidence="3" type="ORF">FCL42_11325</name>
</gene>
<proteinExistence type="inferred from homology"/>
<evidence type="ECO:0000313" key="4">
    <source>
        <dbReference type="Proteomes" id="UP000305675"/>
    </source>
</evidence>
<dbReference type="EMBL" id="SWCJ01000007">
    <property type="protein sequence ID" value="TKB54734.1"/>
    <property type="molecule type" value="Genomic_DNA"/>
</dbReference>
<keyword evidence="2" id="KW-1133">Transmembrane helix</keyword>
<comment type="similarity">
    <text evidence="1">Belongs to the outer membrane factor (OMF) (TC 1.B.17) family.</text>
</comment>
<organism evidence="3 4">
    <name type="scientific">Ferrimonas aestuarii</name>
    <dbReference type="NCBI Taxonomy" id="2569539"/>
    <lineage>
        <taxon>Bacteria</taxon>
        <taxon>Pseudomonadati</taxon>
        <taxon>Pseudomonadota</taxon>
        <taxon>Gammaproteobacteria</taxon>
        <taxon>Alteromonadales</taxon>
        <taxon>Ferrimonadaceae</taxon>
        <taxon>Ferrimonas</taxon>
    </lineage>
</organism>
<dbReference type="PANTHER" id="PTHR30203:SF24">
    <property type="entry name" value="BLR4935 PROTEIN"/>
    <property type="match status" value="1"/>
</dbReference>
<dbReference type="GO" id="GO:0015562">
    <property type="term" value="F:efflux transmembrane transporter activity"/>
    <property type="evidence" value="ECO:0007669"/>
    <property type="project" value="InterPro"/>
</dbReference>
<evidence type="ECO:0000256" key="1">
    <source>
        <dbReference type="ARBA" id="ARBA00007613"/>
    </source>
</evidence>
<keyword evidence="2" id="KW-0472">Membrane</keyword>
<keyword evidence="4" id="KW-1185">Reference proteome</keyword>
<accession>A0A4U1BMI5</accession>
<protein>
    <submittedName>
        <fullName evidence="3">TolC family protein</fullName>
    </submittedName>
</protein>
<sequence length="438" mass="48783">MVEFTVVHNKNGVSQWLRLCFISIFAFGLSGVAIAGTIKQTIDLPWVLGQTLLNNPNLKTFPYEQRVIEAQQLQAGIRPNPRVSMSLENVLGTGAMSALSSAETNLALSQLIEMGDKRQRRIEVAEFELRQLNSEFELTRLDVLSEAANRYYQLLRLQALEEWNQRRIEIERNALATIEKRANAGAIARADVSKMALRVARSEAVGLRLGGELRVAQRRLAAMWGSEGDFSQVEGQLSEFPQLPEAADVLNAIETAPSFVRLLDLERLSHTKVRLAQANANSDITVGMGIRRNEALDDTGLTFNFSIPLALTNPNEGNILAAKAEQDKVLEQQRLARSELRLSLLEIHQGMSNNLSQGQRLSQQILPIAKQLLKDTESAYRIGQANVLQLVDAQNELFAIERELIEAKAATYLQLLELERITGQSMTKTELSSVQETL</sequence>
<keyword evidence="2" id="KW-0812">Transmembrane</keyword>
<dbReference type="InterPro" id="IPR003423">
    <property type="entry name" value="OMP_efflux"/>
</dbReference>
<dbReference type="OrthoDB" id="9791261at2"/>
<feature type="transmembrane region" description="Helical" evidence="2">
    <location>
        <begin position="16"/>
        <end position="38"/>
    </location>
</feature>
<comment type="caution">
    <text evidence="3">The sequence shown here is derived from an EMBL/GenBank/DDBJ whole genome shotgun (WGS) entry which is preliminary data.</text>
</comment>
<dbReference type="PANTHER" id="PTHR30203">
    <property type="entry name" value="OUTER MEMBRANE CATION EFFLUX PROTEIN"/>
    <property type="match status" value="1"/>
</dbReference>
<dbReference type="Proteomes" id="UP000305675">
    <property type="component" value="Unassembled WGS sequence"/>
</dbReference>
<reference evidence="3 4" key="1">
    <citation type="submission" date="2019-04" db="EMBL/GenBank/DDBJ databases">
        <authorList>
            <person name="Hwang J.C."/>
        </authorList>
    </citation>
    <scope>NUCLEOTIDE SEQUENCE [LARGE SCALE GENOMIC DNA]</scope>
    <source>
        <strain evidence="3 4">IMCC35002</strain>
    </source>
</reference>
<dbReference type="InterPro" id="IPR010131">
    <property type="entry name" value="MdtP/NodT-like"/>
</dbReference>
<dbReference type="Pfam" id="PF02321">
    <property type="entry name" value="OEP"/>
    <property type="match status" value="2"/>
</dbReference>
<dbReference type="Gene3D" id="1.20.1600.10">
    <property type="entry name" value="Outer membrane efflux proteins (OEP)"/>
    <property type="match status" value="1"/>
</dbReference>
<name>A0A4U1BMI5_9GAMM</name>